<dbReference type="RefSeq" id="WP_124910039.1">
    <property type="nucleotide sequence ID" value="NZ_RQJP01000006.1"/>
</dbReference>
<dbReference type="Proteomes" id="UP000274271">
    <property type="component" value="Unassembled WGS sequence"/>
</dbReference>
<accession>A0A3P1CCB4</accession>
<comment type="caution">
    <text evidence="2">The sequence shown here is derived from an EMBL/GenBank/DDBJ whole genome shotgun (WGS) entry which is preliminary data.</text>
</comment>
<organism evidence="2 3">
    <name type="scientific">Larkinella knui</name>
    <dbReference type="NCBI Taxonomy" id="2025310"/>
    <lineage>
        <taxon>Bacteria</taxon>
        <taxon>Pseudomonadati</taxon>
        <taxon>Bacteroidota</taxon>
        <taxon>Cytophagia</taxon>
        <taxon>Cytophagales</taxon>
        <taxon>Spirosomataceae</taxon>
        <taxon>Larkinella</taxon>
    </lineage>
</organism>
<protein>
    <submittedName>
        <fullName evidence="2">DUF3078 domain-containing protein</fullName>
    </submittedName>
</protein>
<sequence length="299" mass="33669">MRKSALVLLLLCCSSTFTIAQKLTRLDSIKVVPLDTVYWKRTAQFGINLNQGSFSSNWKGGGVNSIALGAFFNAKSDYMKRRFNWTSEVQLQYGIVKNQGQDSRKNVDRIFLDTKVGHRISPVWLAFGNINFLSQFASGYRYETLAGGGERNVLISSFFAPAFLTESMGLEYKPVTYFNLQFGLGTIRQTFVTNDSITFGVPTRYGVAPGKTVRNEFAFQLIANFDRNIAENLNLKARYQLFANYSTLNAIDHRLDISLTAKVNKYVNVNLTGIVLYDKDQDDAIQYSQGLAIGFLYSF</sequence>
<dbReference type="AlphaFoldDB" id="A0A3P1CCB4"/>
<gene>
    <name evidence="2" type="ORF">EHT87_27785</name>
</gene>
<dbReference type="InterPro" id="IPR007433">
    <property type="entry name" value="DUF481"/>
</dbReference>
<evidence type="ECO:0000313" key="2">
    <source>
        <dbReference type="EMBL" id="RRB10947.1"/>
    </source>
</evidence>
<dbReference type="EMBL" id="RQJP01000006">
    <property type="protein sequence ID" value="RRB10947.1"/>
    <property type="molecule type" value="Genomic_DNA"/>
</dbReference>
<name>A0A3P1CCB4_9BACT</name>
<evidence type="ECO:0000313" key="3">
    <source>
        <dbReference type="Proteomes" id="UP000274271"/>
    </source>
</evidence>
<keyword evidence="3" id="KW-1185">Reference proteome</keyword>
<dbReference type="InterPro" id="IPR021428">
    <property type="entry name" value="DUF3078"/>
</dbReference>
<dbReference type="Pfam" id="PF11276">
    <property type="entry name" value="DUF3078"/>
    <property type="match status" value="1"/>
</dbReference>
<dbReference type="Pfam" id="PF04338">
    <property type="entry name" value="DUF481"/>
    <property type="match status" value="1"/>
</dbReference>
<proteinExistence type="predicted"/>
<dbReference type="OrthoDB" id="1495718at2"/>
<feature type="chain" id="PRO_5018067577" evidence="1">
    <location>
        <begin position="21"/>
        <end position="299"/>
    </location>
</feature>
<keyword evidence="1" id="KW-0732">Signal</keyword>
<reference evidence="2 3" key="1">
    <citation type="submission" date="2018-11" db="EMBL/GenBank/DDBJ databases">
        <authorList>
            <person name="Zhou Z."/>
            <person name="Wang G."/>
        </authorList>
    </citation>
    <scope>NUCLEOTIDE SEQUENCE [LARGE SCALE GENOMIC DNA]</scope>
    <source>
        <strain evidence="2 3">KCTC42998</strain>
    </source>
</reference>
<evidence type="ECO:0000256" key="1">
    <source>
        <dbReference type="SAM" id="SignalP"/>
    </source>
</evidence>
<feature type="signal peptide" evidence="1">
    <location>
        <begin position="1"/>
        <end position="20"/>
    </location>
</feature>